<dbReference type="InterPro" id="IPR001387">
    <property type="entry name" value="Cro/C1-type_HTH"/>
</dbReference>
<dbReference type="Gene3D" id="1.10.260.40">
    <property type="entry name" value="lambda repressor-like DNA-binding domains"/>
    <property type="match status" value="1"/>
</dbReference>
<dbReference type="SUPFAM" id="SSF47413">
    <property type="entry name" value="lambda repressor-like DNA-binding domains"/>
    <property type="match status" value="1"/>
</dbReference>
<dbReference type="GO" id="GO:0003677">
    <property type="term" value="F:DNA binding"/>
    <property type="evidence" value="ECO:0007669"/>
    <property type="project" value="InterPro"/>
</dbReference>
<dbReference type="Pfam" id="PF01381">
    <property type="entry name" value="HTH_3"/>
    <property type="match status" value="1"/>
</dbReference>
<dbReference type="InterPro" id="IPR010982">
    <property type="entry name" value="Lambda_DNA-bd_dom_sf"/>
</dbReference>
<dbReference type="PANTHER" id="PTHR46630">
    <property type="entry name" value="TETRATRICOPEPTIDE REPEAT PROTEIN 29"/>
    <property type="match status" value="1"/>
</dbReference>
<dbReference type="PROSITE" id="PS50943">
    <property type="entry name" value="HTH_CROC1"/>
    <property type="match status" value="1"/>
</dbReference>
<sequence length="449" mass="52775">MKTSYLEKNADLISYLIRKERSARGWRLEDLADKTVSVSTISNMENQTAPVKEIKIIHIIEKLGISKKELPKRIEAATKEIKKYQNSLKLIEAMLNGQSLSEAKEKIDRFSLAEYHPLHPLVLYFRAYYHYYKREYEIAEETLHHTMSICKQYHLNPKPNFLSDCFCLLSSSSYKKNNIEKALILAEQGLNQLNETIPHNKVKYMLLGNKIIFLEKQGENAQALQLVRQVWNSIQQVESHPVKLNFYKSKANLLLKGNQLEDAIYFALKGFEIAQSNPWNRFTFDFLMILGLIYLQQKNYDAASEYFHTVICLDKNIQFPRRHVDAYTNLAILYNSQQNWALTNDYVTKAIQIGRDIKDIYRLTKALIVNGYFYQSQHQTNEAIPLYTEAYSLAKANRFKHRQFKALFHLLECHDILKNEQEFIHLNKELFYLQKEMDWKGDDDIYVIA</sequence>
<dbReference type="EMBL" id="WUUL01000009">
    <property type="protein sequence ID" value="MXQ54744.1"/>
    <property type="molecule type" value="Genomic_DNA"/>
</dbReference>
<dbReference type="RefSeq" id="WP_160802097.1">
    <property type="nucleotide sequence ID" value="NZ_WUUL01000009.1"/>
</dbReference>
<organism evidence="9 10">
    <name type="scientific">Shimazuella alba</name>
    <dbReference type="NCBI Taxonomy" id="2690964"/>
    <lineage>
        <taxon>Bacteria</taxon>
        <taxon>Bacillati</taxon>
        <taxon>Bacillota</taxon>
        <taxon>Bacilli</taxon>
        <taxon>Bacillales</taxon>
        <taxon>Thermoactinomycetaceae</taxon>
        <taxon>Shimazuella</taxon>
    </lineage>
</organism>
<keyword evidence="4 6" id="KW-0802">TPR repeat</keyword>
<protein>
    <submittedName>
        <fullName evidence="9">Helix-turn-helix domain-containing protein</fullName>
    </submittedName>
</protein>
<dbReference type="SMART" id="SM00028">
    <property type="entry name" value="TPR"/>
    <property type="match status" value="6"/>
</dbReference>
<dbReference type="GO" id="GO:0005737">
    <property type="term" value="C:cytoplasm"/>
    <property type="evidence" value="ECO:0007669"/>
    <property type="project" value="UniProtKB-SubCell"/>
</dbReference>
<evidence type="ECO:0000256" key="3">
    <source>
        <dbReference type="ARBA" id="ARBA00022737"/>
    </source>
</evidence>
<dbReference type="Gene3D" id="1.25.40.10">
    <property type="entry name" value="Tetratricopeptide repeat domain"/>
    <property type="match status" value="2"/>
</dbReference>
<name>A0A6I4W1U8_9BACL</name>
<dbReference type="SUPFAM" id="SSF48452">
    <property type="entry name" value="TPR-like"/>
    <property type="match status" value="2"/>
</dbReference>
<keyword evidence="10" id="KW-1185">Reference proteome</keyword>
<dbReference type="InterPro" id="IPR019734">
    <property type="entry name" value="TPR_rpt"/>
</dbReference>
<keyword evidence="2" id="KW-0963">Cytoplasm</keyword>
<keyword evidence="3" id="KW-0677">Repeat</keyword>
<proteinExistence type="inferred from homology"/>
<evidence type="ECO:0000313" key="9">
    <source>
        <dbReference type="EMBL" id="MXQ54744.1"/>
    </source>
</evidence>
<dbReference type="AlphaFoldDB" id="A0A6I4W1U8"/>
<comment type="caution">
    <text evidence="9">The sequence shown here is derived from an EMBL/GenBank/DDBJ whole genome shotgun (WGS) entry which is preliminary data.</text>
</comment>
<dbReference type="PANTHER" id="PTHR46630:SF1">
    <property type="entry name" value="TETRATRICOPEPTIDE REPEAT PROTEIN 29"/>
    <property type="match status" value="1"/>
</dbReference>
<comment type="subcellular location">
    <subcellularLocation>
        <location evidence="1">Cytoplasm</location>
    </subcellularLocation>
</comment>
<feature type="coiled-coil region" evidence="7">
    <location>
        <begin position="67"/>
        <end position="94"/>
    </location>
</feature>
<evidence type="ECO:0000256" key="2">
    <source>
        <dbReference type="ARBA" id="ARBA00022490"/>
    </source>
</evidence>
<dbReference type="SMART" id="SM00530">
    <property type="entry name" value="HTH_XRE"/>
    <property type="match status" value="1"/>
</dbReference>
<evidence type="ECO:0000256" key="5">
    <source>
        <dbReference type="ARBA" id="ARBA00038253"/>
    </source>
</evidence>
<dbReference type="PROSITE" id="PS50005">
    <property type="entry name" value="TPR"/>
    <property type="match status" value="1"/>
</dbReference>
<feature type="repeat" description="TPR" evidence="6">
    <location>
        <begin position="284"/>
        <end position="317"/>
    </location>
</feature>
<dbReference type="CDD" id="cd00093">
    <property type="entry name" value="HTH_XRE"/>
    <property type="match status" value="1"/>
</dbReference>
<dbReference type="InterPro" id="IPR051476">
    <property type="entry name" value="Bac_ResReg_Asp_Phosphatase"/>
</dbReference>
<evidence type="ECO:0000256" key="1">
    <source>
        <dbReference type="ARBA" id="ARBA00004496"/>
    </source>
</evidence>
<evidence type="ECO:0000256" key="4">
    <source>
        <dbReference type="ARBA" id="ARBA00022803"/>
    </source>
</evidence>
<evidence type="ECO:0000259" key="8">
    <source>
        <dbReference type="PROSITE" id="PS50943"/>
    </source>
</evidence>
<reference evidence="9 10" key="1">
    <citation type="submission" date="2019-12" db="EMBL/GenBank/DDBJ databases">
        <title>Whole-genome analyses of novel actinobacteria.</title>
        <authorList>
            <person name="Sahin N."/>
            <person name="Saygin H."/>
        </authorList>
    </citation>
    <scope>NUCLEOTIDE SEQUENCE [LARGE SCALE GENOMIC DNA]</scope>
    <source>
        <strain evidence="9 10">KC615</strain>
    </source>
</reference>
<evidence type="ECO:0000256" key="6">
    <source>
        <dbReference type="PROSITE-ProRule" id="PRU00339"/>
    </source>
</evidence>
<dbReference type="InterPro" id="IPR011990">
    <property type="entry name" value="TPR-like_helical_dom_sf"/>
</dbReference>
<gene>
    <name evidence="9" type="ORF">GSM42_13670</name>
</gene>
<dbReference type="Proteomes" id="UP000430692">
    <property type="component" value="Unassembled WGS sequence"/>
</dbReference>
<evidence type="ECO:0000313" key="10">
    <source>
        <dbReference type="Proteomes" id="UP000430692"/>
    </source>
</evidence>
<feature type="domain" description="HTH cro/C1-type" evidence="8">
    <location>
        <begin position="17"/>
        <end position="70"/>
    </location>
</feature>
<keyword evidence="7" id="KW-0175">Coiled coil</keyword>
<evidence type="ECO:0000256" key="7">
    <source>
        <dbReference type="SAM" id="Coils"/>
    </source>
</evidence>
<accession>A0A6I4W1U8</accession>
<comment type="similarity">
    <text evidence="5">Belongs to the Rap family.</text>
</comment>